<reference evidence="3" key="1">
    <citation type="submission" date="2023-03" db="EMBL/GenBank/DDBJ databases">
        <title>Chromosome-level genomes of two armyworms, Mythimna separata and Mythimna loreyi, provide insights into the biosynthesis and reception of sex pheromones.</title>
        <authorList>
            <person name="Zhao H."/>
        </authorList>
    </citation>
    <scope>NUCLEOTIDE SEQUENCE</scope>
    <source>
        <strain evidence="3">BeijingLab</strain>
        <tissue evidence="3">Pupa</tissue>
    </source>
</reference>
<feature type="compositionally biased region" description="Basic and acidic residues" evidence="1">
    <location>
        <begin position="161"/>
        <end position="170"/>
    </location>
</feature>
<name>A0AAD8DLY8_MYTSE</name>
<keyword evidence="4" id="KW-1185">Reference proteome</keyword>
<evidence type="ECO:0000256" key="1">
    <source>
        <dbReference type="SAM" id="MobiDB-lite"/>
    </source>
</evidence>
<dbReference type="GO" id="GO:0005524">
    <property type="term" value="F:ATP binding"/>
    <property type="evidence" value="ECO:0007669"/>
    <property type="project" value="InterPro"/>
</dbReference>
<dbReference type="Proteomes" id="UP001231518">
    <property type="component" value="Chromosome 28"/>
</dbReference>
<dbReference type="Gene3D" id="3.40.50.300">
    <property type="entry name" value="P-loop containing nucleotide triphosphate hydrolases"/>
    <property type="match status" value="1"/>
</dbReference>
<dbReference type="SUPFAM" id="SSF52540">
    <property type="entry name" value="P-loop containing nucleoside triphosphate hydrolases"/>
    <property type="match status" value="1"/>
</dbReference>
<dbReference type="Gene3D" id="1.10.8.60">
    <property type="match status" value="1"/>
</dbReference>
<sequence length="922" mass="107703">MQGFKTRTRLNVTEDVQRKWLAILEKANTLIESDRELQDKAAAGMRLESRPLPPEVVGRNYASYCELVNEMYDAYLNNVQIQRAPYILDIIAVIMKRLYELRNELVHIIVNDYIYVDTSLRQLLITPFDIQIVVPYHFPLESRSENIENVLQRLCALERKGRKENPEKPKASASMSSKSSQSRRSSRFGSVVVKEDDEDSAPPPSVHKFIPEAYTHCVVIQRQERYRQWNMADVREKALARKTYFLQTNEPAPIAVRTRAGLLVQNTLREFMKLKRLKLRDYERDIKLGITSDPFRRGPSFFEENNKVYEKRRKLRIEIKKAYLKELKAKRTRVIYCKRDETIEDITDEIRDWFKDWYDNYNLYPQYPYDIEGGTLAVLRGDYPTIDEQKEADEIMMNETMGKTKEEIMAERKALKKEAAVKLEAEKLMKRKQHEALIKMRCDPFGDPGYQIQKSPNMQALIQALQAYRVTWSIYDKYPSEFSGDVIYGYMRPFMTEDIMKEMYFECRKFVDTLMKIDLKMLVKLHQYEFEKNGLTYPIVKTRRKPRGRPKPKVVKLNKKFFRNSECIFDMGIVTKPTVKLCDIYGDLNYAAYDFNIKDPNPTYPPPGYGDIKRRLMLSCILGCGIQPGATRKKAVMLLGPARNGKRFLAETVAGELNAVKIDITPEVFTAVAEKPLKALTQVFVLAKALQPAVIFLRNIERVFAKRVPVEEKILNAAVLKGALGKMVKSIQDDDKVIFIATCSDPWIARAKPMISIFNEILLVPRTDYGSLRQFFHHKFQRIRNMPRDYSVQALAYLCQGYGFSDIIDIYNEVMTPERIIRLSIQEFYPGEILQKFIEKYLEPLTIADYQKYVDFFIENSELKQDREDYDRINFVRADLYKKAEKKAKRQAQQNMRARATQTQLSLQDRMASSRSTQQNLI</sequence>
<protein>
    <recommendedName>
        <fullName evidence="2">ATPase AAA-type core domain-containing protein</fullName>
    </recommendedName>
</protein>
<feature type="compositionally biased region" description="Low complexity" evidence="1">
    <location>
        <begin position="172"/>
        <end position="190"/>
    </location>
</feature>
<organism evidence="3 4">
    <name type="scientific">Mythimna separata</name>
    <name type="common">Oriental armyworm</name>
    <name type="synonym">Pseudaletia separata</name>
    <dbReference type="NCBI Taxonomy" id="271217"/>
    <lineage>
        <taxon>Eukaryota</taxon>
        <taxon>Metazoa</taxon>
        <taxon>Ecdysozoa</taxon>
        <taxon>Arthropoda</taxon>
        <taxon>Hexapoda</taxon>
        <taxon>Insecta</taxon>
        <taxon>Pterygota</taxon>
        <taxon>Neoptera</taxon>
        <taxon>Endopterygota</taxon>
        <taxon>Lepidoptera</taxon>
        <taxon>Glossata</taxon>
        <taxon>Ditrysia</taxon>
        <taxon>Noctuoidea</taxon>
        <taxon>Noctuidae</taxon>
        <taxon>Noctuinae</taxon>
        <taxon>Hadenini</taxon>
        <taxon>Mythimna</taxon>
    </lineage>
</organism>
<feature type="region of interest" description="Disordered" evidence="1">
    <location>
        <begin position="891"/>
        <end position="922"/>
    </location>
</feature>
<accession>A0AAD8DLY8</accession>
<dbReference type="PANTHER" id="PTHR14690">
    <property type="entry name" value="IQ MOTIF CONTAINING WITH AAA DOMAIN 1"/>
    <property type="match status" value="1"/>
</dbReference>
<dbReference type="EMBL" id="JARGEI010000027">
    <property type="protein sequence ID" value="KAJ8707730.1"/>
    <property type="molecule type" value="Genomic_DNA"/>
</dbReference>
<gene>
    <name evidence="3" type="ORF">PYW07_011407</name>
</gene>
<dbReference type="PANTHER" id="PTHR14690:SF9">
    <property type="entry name" value="GH08353P"/>
    <property type="match status" value="1"/>
</dbReference>
<dbReference type="InterPro" id="IPR027417">
    <property type="entry name" value="P-loop_NTPase"/>
</dbReference>
<evidence type="ECO:0000313" key="4">
    <source>
        <dbReference type="Proteomes" id="UP001231518"/>
    </source>
</evidence>
<evidence type="ECO:0000259" key="2">
    <source>
        <dbReference type="Pfam" id="PF00004"/>
    </source>
</evidence>
<dbReference type="InterPro" id="IPR052267">
    <property type="entry name" value="N-DRC_Component"/>
</dbReference>
<dbReference type="Pfam" id="PF00004">
    <property type="entry name" value="AAA"/>
    <property type="match status" value="1"/>
</dbReference>
<evidence type="ECO:0000313" key="3">
    <source>
        <dbReference type="EMBL" id="KAJ8707730.1"/>
    </source>
</evidence>
<feature type="compositionally biased region" description="Polar residues" evidence="1">
    <location>
        <begin position="900"/>
        <end position="922"/>
    </location>
</feature>
<dbReference type="InterPro" id="IPR003959">
    <property type="entry name" value="ATPase_AAA_core"/>
</dbReference>
<feature type="region of interest" description="Disordered" evidence="1">
    <location>
        <begin position="161"/>
        <end position="207"/>
    </location>
</feature>
<feature type="domain" description="ATPase AAA-type core" evidence="2">
    <location>
        <begin position="636"/>
        <end position="751"/>
    </location>
</feature>
<dbReference type="AlphaFoldDB" id="A0AAD8DLY8"/>
<dbReference type="GO" id="GO:0016887">
    <property type="term" value="F:ATP hydrolysis activity"/>
    <property type="evidence" value="ECO:0007669"/>
    <property type="project" value="InterPro"/>
</dbReference>
<proteinExistence type="predicted"/>
<comment type="caution">
    <text evidence="3">The sequence shown here is derived from an EMBL/GenBank/DDBJ whole genome shotgun (WGS) entry which is preliminary data.</text>
</comment>